<dbReference type="EMBL" id="CP045699">
    <property type="protein sequence ID" value="QGA65989.1"/>
    <property type="molecule type" value="Genomic_DNA"/>
</dbReference>
<dbReference type="HAMAP" id="MF_01186">
    <property type="entry name" value="LPS_assembly_LptE"/>
    <property type="match status" value="1"/>
</dbReference>
<dbReference type="GO" id="GO:0009279">
    <property type="term" value="C:cell outer membrane"/>
    <property type="evidence" value="ECO:0007669"/>
    <property type="project" value="UniProtKB-UniRule"/>
</dbReference>
<feature type="compositionally biased region" description="Polar residues" evidence="7">
    <location>
        <begin position="168"/>
        <end position="191"/>
    </location>
</feature>
<accession>A0A5Q0TKF6</accession>
<keyword evidence="5" id="KW-0449">Lipoprotein</keyword>
<evidence type="ECO:0000256" key="6">
    <source>
        <dbReference type="HAMAP-Rule" id="MF_01186"/>
    </source>
</evidence>
<evidence type="ECO:0000313" key="9">
    <source>
        <dbReference type="Proteomes" id="UP000348942"/>
    </source>
</evidence>
<dbReference type="PANTHER" id="PTHR38098">
    <property type="entry name" value="LPS-ASSEMBLY LIPOPROTEIN LPTE"/>
    <property type="match status" value="1"/>
</dbReference>
<evidence type="ECO:0000256" key="4">
    <source>
        <dbReference type="ARBA" id="ARBA00023237"/>
    </source>
</evidence>
<evidence type="ECO:0000313" key="8">
    <source>
        <dbReference type="EMBL" id="QGA65989.1"/>
    </source>
</evidence>
<dbReference type="InterPro" id="IPR007485">
    <property type="entry name" value="LPS_assembly_LptE"/>
</dbReference>
<comment type="function">
    <text evidence="6">Together with LptD, is involved in the assembly of lipopolysaccharide (LPS) at the surface of the outer membrane. Required for the proper assembly of LptD. Binds LPS and may serve as the LPS recognition site at the outer membrane.</text>
</comment>
<comment type="subunit">
    <text evidence="6">Component of the lipopolysaccharide transport and assembly complex. Interacts with LptD.</text>
</comment>
<keyword evidence="4 6" id="KW-0998">Cell outer membrane</keyword>
<keyword evidence="9" id="KW-1185">Reference proteome</keyword>
<evidence type="ECO:0000256" key="1">
    <source>
        <dbReference type="ARBA" id="ARBA00022729"/>
    </source>
</evidence>
<evidence type="ECO:0000256" key="2">
    <source>
        <dbReference type="ARBA" id="ARBA00023136"/>
    </source>
</evidence>
<dbReference type="GO" id="GO:1990351">
    <property type="term" value="C:transporter complex"/>
    <property type="evidence" value="ECO:0007669"/>
    <property type="project" value="TreeGrafter"/>
</dbReference>
<feature type="region of interest" description="Disordered" evidence="7">
    <location>
        <begin position="157"/>
        <end position="197"/>
    </location>
</feature>
<comment type="similarity">
    <text evidence="6">Belongs to the LptE lipoprotein family.</text>
</comment>
<protein>
    <recommendedName>
        <fullName evidence="6">LPS-assembly lipoprotein LptE</fullName>
    </recommendedName>
</protein>
<evidence type="ECO:0000256" key="3">
    <source>
        <dbReference type="ARBA" id="ARBA00023139"/>
    </source>
</evidence>
<keyword evidence="1" id="KW-0732">Signal</keyword>
<dbReference type="Proteomes" id="UP000348942">
    <property type="component" value="Chromosome 1"/>
</dbReference>
<dbReference type="GO" id="GO:0043165">
    <property type="term" value="P:Gram-negative-bacterium-type cell outer membrane assembly"/>
    <property type="evidence" value="ECO:0007669"/>
    <property type="project" value="UniProtKB-UniRule"/>
</dbReference>
<evidence type="ECO:0000256" key="5">
    <source>
        <dbReference type="ARBA" id="ARBA00023288"/>
    </source>
</evidence>
<dbReference type="Pfam" id="PF04390">
    <property type="entry name" value="LptE"/>
    <property type="match status" value="1"/>
</dbReference>
<dbReference type="PANTHER" id="PTHR38098:SF1">
    <property type="entry name" value="LPS-ASSEMBLY LIPOPROTEIN LPTE"/>
    <property type="match status" value="1"/>
</dbReference>
<proteinExistence type="inferred from homology"/>
<gene>
    <name evidence="6" type="primary">lptE</name>
    <name evidence="8" type="ORF">GFB47_03215</name>
</gene>
<reference evidence="8 9" key="1">
    <citation type="submission" date="2019-10" db="EMBL/GenBank/DDBJ databases">
        <title>Vibrio sp. nov., isolated from Coralline algae surface.</title>
        <authorList>
            <person name="Geng Y."/>
            <person name="Zhang X."/>
        </authorList>
    </citation>
    <scope>NUCLEOTIDE SEQUENCE [LARGE SCALE GENOMIC DNA]</scope>
    <source>
        <strain evidence="8 9">SM1977</strain>
    </source>
</reference>
<dbReference type="Gene3D" id="3.30.160.150">
    <property type="entry name" value="Lipoprotein like domain"/>
    <property type="match status" value="1"/>
</dbReference>
<sequence>MMSTACSFHLRGDYLLPDDVKTISVTSFDDYGMITREVKKQLLMNGVKIVPPAKNVSNLHVLSDSDSDRTLSLYQNARAAEYELSYNTSYIVTVPGYNPKAYSVHVTRSYLDNPMAALAKSVEKDLILDEMRVQAAEQMLRQMATLQTQLIPVGAEDATQPKDFPTNIDDTQPTTQDLDNGVQQTSTTEAIANSEAR</sequence>
<keyword evidence="2 6" id="KW-0472">Membrane</keyword>
<organism evidence="8 9">
    <name type="scientific">Vibrio algicola</name>
    <dbReference type="NCBI Taxonomy" id="2662262"/>
    <lineage>
        <taxon>Bacteria</taxon>
        <taxon>Pseudomonadati</taxon>
        <taxon>Pseudomonadota</taxon>
        <taxon>Gammaproteobacteria</taxon>
        <taxon>Vibrionales</taxon>
        <taxon>Vibrionaceae</taxon>
        <taxon>Vibrio</taxon>
    </lineage>
</organism>
<keyword evidence="3" id="KW-0564">Palmitate</keyword>
<dbReference type="AlphaFoldDB" id="A0A5Q0TKF6"/>
<name>A0A5Q0TKF6_9VIBR</name>
<evidence type="ECO:0000256" key="7">
    <source>
        <dbReference type="SAM" id="MobiDB-lite"/>
    </source>
</evidence>
<dbReference type="GO" id="GO:0015920">
    <property type="term" value="P:lipopolysaccharide transport"/>
    <property type="evidence" value="ECO:0007669"/>
    <property type="project" value="TreeGrafter"/>
</dbReference>
<dbReference type="GO" id="GO:0001530">
    <property type="term" value="F:lipopolysaccharide binding"/>
    <property type="evidence" value="ECO:0007669"/>
    <property type="project" value="TreeGrafter"/>
</dbReference>